<keyword evidence="2" id="KW-1185">Reference proteome</keyword>
<accession>A0ABT3KWB9</accession>
<comment type="caution">
    <text evidence="1">The sequence shown here is derived from an EMBL/GenBank/DDBJ whole genome shotgun (WGS) entry which is preliminary data.</text>
</comment>
<dbReference type="GeneID" id="77320432"/>
<name>A0ABT3KWB9_9BURK</name>
<dbReference type="RefSeq" id="WP_265258713.1">
    <property type="nucleotide sequence ID" value="NZ_QZCV01000002.1"/>
</dbReference>
<dbReference type="PANTHER" id="PTHR40275">
    <property type="entry name" value="SSL7038 PROTEIN"/>
    <property type="match status" value="1"/>
</dbReference>
<dbReference type="PANTHER" id="PTHR40275:SF1">
    <property type="entry name" value="SSL7038 PROTEIN"/>
    <property type="match status" value="1"/>
</dbReference>
<proteinExistence type="predicted"/>
<organism evidence="1 2">
    <name type="scientific">Verminephrobacter aporrectodeae subsp. tuberculatae</name>
    <dbReference type="NCBI Taxonomy" id="1110392"/>
    <lineage>
        <taxon>Bacteria</taxon>
        <taxon>Pseudomonadati</taxon>
        <taxon>Pseudomonadota</taxon>
        <taxon>Betaproteobacteria</taxon>
        <taxon>Burkholderiales</taxon>
        <taxon>Comamonadaceae</taxon>
        <taxon>Verminephrobacter</taxon>
    </lineage>
</organism>
<dbReference type="EMBL" id="QZCW01000002">
    <property type="protein sequence ID" value="MCW5322204.1"/>
    <property type="molecule type" value="Genomic_DNA"/>
</dbReference>
<evidence type="ECO:0000313" key="1">
    <source>
        <dbReference type="EMBL" id="MCW5322204.1"/>
    </source>
</evidence>
<dbReference type="Pfam" id="PF21716">
    <property type="entry name" value="dnstrm_HI1420"/>
    <property type="match status" value="1"/>
</dbReference>
<evidence type="ECO:0000313" key="2">
    <source>
        <dbReference type="Proteomes" id="UP001208935"/>
    </source>
</evidence>
<sequence>MKDRSHDEAMAELFKEDPAFAAEYLNQLLQDGEPADLLVALRQMAQAHGGVRALAREAELNANQLYRMLSSQGNPELRSLSAVLQALGLRLAVQVAPTPQQQPRAAAA</sequence>
<dbReference type="NCBIfam" id="TIGR02684">
    <property type="entry name" value="dnstrm_HI1420"/>
    <property type="match status" value="1"/>
</dbReference>
<reference evidence="2" key="1">
    <citation type="submission" date="2023-07" db="EMBL/GenBank/DDBJ databases">
        <title>Verminephrobacter genomes.</title>
        <authorList>
            <person name="Lund M.B."/>
        </authorList>
    </citation>
    <scope>NUCLEOTIDE SEQUENCE [LARGE SCALE GENOMIC DNA]</scope>
    <source>
        <strain evidence="2">AtM5-05</strain>
    </source>
</reference>
<dbReference type="InterPro" id="IPR014057">
    <property type="entry name" value="HI1420"/>
</dbReference>
<gene>
    <name evidence="1" type="ORF">D5039_13895</name>
</gene>
<dbReference type="Proteomes" id="UP001208935">
    <property type="component" value="Unassembled WGS sequence"/>
</dbReference>
<protein>
    <submittedName>
        <fullName evidence="1">Addiction module antidote protein</fullName>
    </submittedName>
</protein>